<proteinExistence type="predicted"/>
<name>A0A165CYI6_9APHY</name>
<organism evidence="1 2">
    <name type="scientific">Laetiporus sulphureus 93-53</name>
    <dbReference type="NCBI Taxonomy" id="1314785"/>
    <lineage>
        <taxon>Eukaryota</taxon>
        <taxon>Fungi</taxon>
        <taxon>Dikarya</taxon>
        <taxon>Basidiomycota</taxon>
        <taxon>Agaricomycotina</taxon>
        <taxon>Agaricomycetes</taxon>
        <taxon>Polyporales</taxon>
        <taxon>Laetiporus</taxon>
    </lineage>
</organism>
<dbReference type="Proteomes" id="UP000076871">
    <property type="component" value="Unassembled WGS sequence"/>
</dbReference>
<dbReference type="OrthoDB" id="2998779at2759"/>
<keyword evidence="2" id="KW-1185">Reference proteome</keyword>
<evidence type="ECO:0000313" key="1">
    <source>
        <dbReference type="EMBL" id="KZT03754.1"/>
    </source>
</evidence>
<gene>
    <name evidence="1" type="ORF">LAESUDRAFT_728779</name>
</gene>
<dbReference type="AlphaFoldDB" id="A0A165CYI6"/>
<sequence>MLFDVNSDNVKAYVMNDAEVAESSLIPHVLPMEIICEAFLLAAVRNPGTAAKLSLVCQSAHFWMLPALYSTVTLTSSDQIVPFARSLRASTIQVEEGSAERSLGSYVHHLWFGPVSSAAEHDLFYASTAWPVTLLHQILSLSQNLRALAFVNVAQHLLFRFEEVIPSTVESIYLGPVHGRLDISKLRCYRNLRHLTSMDTYMNDWEIQEIVTSPHLRVFRRFFSTSAKIAFAFDQLPVMKRVKTLERLEIINCDETAGSAAQTLGLCAAAYYEFADARILLTGKSNIRKGRMDIMATLYDDWTQSLGVCSLDGTSTDVNAVSRVMEPL</sequence>
<dbReference type="EMBL" id="KV427641">
    <property type="protein sequence ID" value="KZT03754.1"/>
    <property type="molecule type" value="Genomic_DNA"/>
</dbReference>
<evidence type="ECO:0008006" key="3">
    <source>
        <dbReference type="Google" id="ProtNLM"/>
    </source>
</evidence>
<reference evidence="1 2" key="1">
    <citation type="journal article" date="2016" name="Mol. Biol. Evol.">
        <title>Comparative Genomics of Early-Diverging Mushroom-Forming Fungi Provides Insights into the Origins of Lignocellulose Decay Capabilities.</title>
        <authorList>
            <person name="Nagy L.G."/>
            <person name="Riley R."/>
            <person name="Tritt A."/>
            <person name="Adam C."/>
            <person name="Daum C."/>
            <person name="Floudas D."/>
            <person name="Sun H."/>
            <person name="Yadav J.S."/>
            <person name="Pangilinan J."/>
            <person name="Larsson K.H."/>
            <person name="Matsuura K."/>
            <person name="Barry K."/>
            <person name="Labutti K."/>
            <person name="Kuo R."/>
            <person name="Ohm R.A."/>
            <person name="Bhattacharya S.S."/>
            <person name="Shirouzu T."/>
            <person name="Yoshinaga Y."/>
            <person name="Martin F.M."/>
            <person name="Grigoriev I.V."/>
            <person name="Hibbett D.S."/>
        </authorList>
    </citation>
    <scope>NUCLEOTIDE SEQUENCE [LARGE SCALE GENOMIC DNA]</scope>
    <source>
        <strain evidence="1 2">93-53</strain>
    </source>
</reference>
<dbReference type="InParanoid" id="A0A165CYI6"/>
<evidence type="ECO:0000313" key="2">
    <source>
        <dbReference type="Proteomes" id="UP000076871"/>
    </source>
</evidence>
<dbReference type="RefSeq" id="XP_040761494.1">
    <property type="nucleotide sequence ID" value="XM_040909510.1"/>
</dbReference>
<protein>
    <recommendedName>
        <fullName evidence="3">F-box domain-containing protein</fullName>
    </recommendedName>
</protein>
<dbReference type="GeneID" id="63826539"/>
<accession>A0A165CYI6</accession>